<evidence type="ECO:0000313" key="2">
    <source>
        <dbReference type="Proteomes" id="UP000266861"/>
    </source>
</evidence>
<protein>
    <submittedName>
        <fullName evidence="1">Uncharacterized protein</fullName>
    </submittedName>
</protein>
<dbReference type="Proteomes" id="UP000266861">
    <property type="component" value="Unassembled WGS sequence"/>
</dbReference>
<dbReference type="AlphaFoldDB" id="A0A397IGS0"/>
<gene>
    <name evidence="1" type="ORF">Glove_217g249</name>
</gene>
<comment type="caution">
    <text evidence="1">The sequence shown here is derived from an EMBL/GenBank/DDBJ whole genome shotgun (WGS) entry which is preliminary data.</text>
</comment>
<dbReference type="EMBL" id="PQFF01000202">
    <property type="protein sequence ID" value="RHZ75149.1"/>
    <property type="molecule type" value="Genomic_DNA"/>
</dbReference>
<proteinExistence type="predicted"/>
<evidence type="ECO:0000313" key="1">
    <source>
        <dbReference type="EMBL" id="RHZ75149.1"/>
    </source>
</evidence>
<reference evidence="1 2" key="1">
    <citation type="submission" date="2018-08" db="EMBL/GenBank/DDBJ databases">
        <title>Genome and evolution of the arbuscular mycorrhizal fungus Diversispora epigaea (formerly Glomus versiforme) and its bacterial endosymbionts.</title>
        <authorList>
            <person name="Sun X."/>
            <person name="Fei Z."/>
            <person name="Harrison M."/>
        </authorList>
    </citation>
    <scope>NUCLEOTIDE SEQUENCE [LARGE SCALE GENOMIC DNA]</scope>
    <source>
        <strain evidence="1 2">IT104</strain>
    </source>
</reference>
<sequence>MPTMDTTFKNYLGLSLSSSSLSFKDDDDDDVRNDNNNNINNNIDNNKVILEEIPIPNEYSIAIKRNLQNFDEILFKLQMLCKN</sequence>
<accession>A0A397IGS0</accession>
<organism evidence="1 2">
    <name type="scientific">Diversispora epigaea</name>
    <dbReference type="NCBI Taxonomy" id="1348612"/>
    <lineage>
        <taxon>Eukaryota</taxon>
        <taxon>Fungi</taxon>
        <taxon>Fungi incertae sedis</taxon>
        <taxon>Mucoromycota</taxon>
        <taxon>Glomeromycotina</taxon>
        <taxon>Glomeromycetes</taxon>
        <taxon>Diversisporales</taxon>
        <taxon>Diversisporaceae</taxon>
        <taxon>Diversispora</taxon>
    </lineage>
</organism>
<name>A0A397IGS0_9GLOM</name>
<keyword evidence="2" id="KW-1185">Reference proteome</keyword>